<evidence type="ECO:0000313" key="4">
    <source>
        <dbReference type="Proteomes" id="UP000092154"/>
    </source>
</evidence>
<evidence type="ECO:0000256" key="1">
    <source>
        <dbReference type="SAM" id="Phobius"/>
    </source>
</evidence>
<keyword evidence="4" id="KW-1185">Reference proteome</keyword>
<proteinExistence type="predicted"/>
<feature type="transmembrane region" description="Helical" evidence="1">
    <location>
        <begin position="228"/>
        <end position="253"/>
    </location>
</feature>
<dbReference type="AlphaFoldDB" id="A0A1B7MV42"/>
<dbReference type="EMBL" id="KV448417">
    <property type="protein sequence ID" value="OAX36440.1"/>
    <property type="molecule type" value="Genomic_DNA"/>
</dbReference>
<gene>
    <name evidence="3" type="ORF">K503DRAFT_858005</name>
</gene>
<feature type="transmembrane region" description="Helical" evidence="1">
    <location>
        <begin position="53"/>
        <end position="74"/>
    </location>
</feature>
<dbReference type="InterPro" id="IPR045340">
    <property type="entry name" value="DUF6533"/>
</dbReference>
<dbReference type="OrthoDB" id="3350812at2759"/>
<sequence length="364" mass="40986">MVVLFDQADINTGITLQHANAIVAVGVWIYDFVLTFDEEVEFILHARWRMPKLFYLVCRYIPFAILAIDVLRILQPGLSIEVQHFLWVLRVKLNTKYQSCTTFFTINAYAAGIVLSCAESLFMQRVWVVLGHKYWRLIVPFCNFVLISIPVVLTLTLYSSSSIVLQSPIPKITSCYISEEGHVIIIAYILLVSIKTEILGIMLYHAWKLYGELRHEIPLVQILIRQNVFYFTCGLFFSTLLVVILFAVPAVYFDVAADLQIVLHVILATRMHRELWNAATERGANPEGIGSDVFASPLSDLSNSEAHASNFELKMVPGSVLRHGIKRHELWNTVAHLEASSIGNVSAAVFVGPLSNLPDLEAHS</sequence>
<dbReference type="Pfam" id="PF20151">
    <property type="entry name" value="DUF6533"/>
    <property type="match status" value="1"/>
</dbReference>
<accession>A0A1B7MV42</accession>
<dbReference type="STRING" id="1314800.A0A1B7MV42"/>
<keyword evidence="1" id="KW-1133">Transmembrane helix</keyword>
<reference evidence="3 4" key="1">
    <citation type="submission" date="2016-06" db="EMBL/GenBank/DDBJ databases">
        <title>Comparative genomics of the ectomycorrhizal sister species Rhizopogon vinicolor and Rhizopogon vesiculosus (Basidiomycota: Boletales) reveals a divergence of the mating type B locus.</title>
        <authorList>
            <consortium name="DOE Joint Genome Institute"/>
            <person name="Mujic A.B."/>
            <person name="Kuo A."/>
            <person name="Tritt A."/>
            <person name="Lipzen A."/>
            <person name="Chen C."/>
            <person name="Johnson J."/>
            <person name="Sharma A."/>
            <person name="Barry K."/>
            <person name="Grigoriev I.V."/>
            <person name="Spatafora J.W."/>
        </authorList>
    </citation>
    <scope>NUCLEOTIDE SEQUENCE [LARGE SCALE GENOMIC DNA]</scope>
    <source>
        <strain evidence="3 4">AM-OR11-026</strain>
    </source>
</reference>
<name>A0A1B7MV42_9AGAM</name>
<feature type="domain" description="DUF6533" evidence="2">
    <location>
        <begin position="22"/>
        <end position="63"/>
    </location>
</feature>
<dbReference type="InParanoid" id="A0A1B7MV42"/>
<feature type="transmembrane region" description="Helical" evidence="1">
    <location>
        <begin position="134"/>
        <end position="158"/>
    </location>
</feature>
<evidence type="ECO:0000259" key="2">
    <source>
        <dbReference type="Pfam" id="PF20151"/>
    </source>
</evidence>
<feature type="transmembrane region" description="Helical" evidence="1">
    <location>
        <begin position="103"/>
        <end position="122"/>
    </location>
</feature>
<protein>
    <recommendedName>
        <fullName evidence="2">DUF6533 domain-containing protein</fullName>
    </recommendedName>
</protein>
<evidence type="ECO:0000313" key="3">
    <source>
        <dbReference type="EMBL" id="OAX36440.1"/>
    </source>
</evidence>
<organism evidence="3 4">
    <name type="scientific">Rhizopogon vinicolor AM-OR11-026</name>
    <dbReference type="NCBI Taxonomy" id="1314800"/>
    <lineage>
        <taxon>Eukaryota</taxon>
        <taxon>Fungi</taxon>
        <taxon>Dikarya</taxon>
        <taxon>Basidiomycota</taxon>
        <taxon>Agaricomycotina</taxon>
        <taxon>Agaricomycetes</taxon>
        <taxon>Agaricomycetidae</taxon>
        <taxon>Boletales</taxon>
        <taxon>Suillineae</taxon>
        <taxon>Rhizopogonaceae</taxon>
        <taxon>Rhizopogon</taxon>
    </lineage>
</organism>
<feature type="transmembrane region" description="Helical" evidence="1">
    <location>
        <begin position="183"/>
        <end position="207"/>
    </location>
</feature>
<keyword evidence="1" id="KW-0812">Transmembrane</keyword>
<keyword evidence="1" id="KW-0472">Membrane</keyword>
<dbReference type="Proteomes" id="UP000092154">
    <property type="component" value="Unassembled WGS sequence"/>
</dbReference>